<accession>A0A0A9DUT1</accession>
<organism evidence="2">
    <name type="scientific">Arundo donax</name>
    <name type="common">Giant reed</name>
    <name type="synonym">Donax arundinaceus</name>
    <dbReference type="NCBI Taxonomy" id="35708"/>
    <lineage>
        <taxon>Eukaryota</taxon>
        <taxon>Viridiplantae</taxon>
        <taxon>Streptophyta</taxon>
        <taxon>Embryophyta</taxon>
        <taxon>Tracheophyta</taxon>
        <taxon>Spermatophyta</taxon>
        <taxon>Magnoliopsida</taxon>
        <taxon>Liliopsida</taxon>
        <taxon>Poales</taxon>
        <taxon>Poaceae</taxon>
        <taxon>PACMAD clade</taxon>
        <taxon>Arundinoideae</taxon>
        <taxon>Arundineae</taxon>
        <taxon>Arundo</taxon>
    </lineage>
</organism>
<dbReference type="AlphaFoldDB" id="A0A0A9DUT1"/>
<feature type="compositionally biased region" description="Basic residues" evidence="1">
    <location>
        <begin position="1"/>
        <end position="10"/>
    </location>
</feature>
<reference evidence="2" key="2">
    <citation type="journal article" date="2015" name="Data Brief">
        <title>Shoot transcriptome of the giant reed, Arundo donax.</title>
        <authorList>
            <person name="Barrero R.A."/>
            <person name="Guerrero F.D."/>
            <person name="Moolhuijzen P."/>
            <person name="Goolsby J.A."/>
            <person name="Tidwell J."/>
            <person name="Bellgard S.E."/>
            <person name="Bellgard M.I."/>
        </authorList>
    </citation>
    <scope>NUCLEOTIDE SEQUENCE</scope>
    <source>
        <tissue evidence="2">Shoot tissue taken approximately 20 cm above the soil surface</tissue>
    </source>
</reference>
<evidence type="ECO:0000256" key="1">
    <source>
        <dbReference type="SAM" id="MobiDB-lite"/>
    </source>
</evidence>
<sequence>MARSWRRTKRTATPSSHVGARAGPESGMRLLRTLDWTWLPKAQYPVIDARKNVNTMTE</sequence>
<name>A0A0A9DUT1_ARUDO</name>
<dbReference type="EMBL" id="GBRH01205566">
    <property type="protein sequence ID" value="JAD92329.1"/>
    <property type="molecule type" value="Transcribed_RNA"/>
</dbReference>
<reference evidence="2" key="1">
    <citation type="submission" date="2014-09" db="EMBL/GenBank/DDBJ databases">
        <authorList>
            <person name="Magalhaes I.L.F."/>
            <person name="Oliveira U."/>
            <person name="Santos F.R."/>
            <person name="Vidigal T.H.D.A."/>
            <person name="Brescovit A.D."/>
            <person name="Santos A.J."/>
        </authorList>
    </citation>
    <scope>NUCLEOTIDE SEQUENCE</scope>
    <source>
        <tissue evidence="2">Shoot tissue taken approximately 20 cm above the soil surface</tissue>
    </source>
</reference>
<protein>
    <submittedName>
        <fullName evidence="2">Uncharacterized protein</fullName>
    </submittedName>
</protein>
<proteinExistence type="predicted"/>
<evidence type="ECO:0000313" key="2">
    <source>
        <dbReference type="EMBL" id="JAD92329.1"/>
    </source>
</evidence>
<feature type="region of interest" description="Disordered" evidence="1">
    <location>
        <begin position="1"/>
        <end position="24"/>
    </location>
</feature>